<organism evidence="2 3">
    <name type="scientific">Tardibacter chloracetimidivorans</name>
    <dbReference type="NCBI Taxonomy" id="1921510"/>
    <lineage>
        <taxon>Bacteria</taxon>
        <taxon>Pseudomonadati</taxon>
        <taxon>Pseudomonadota</taxon>
        <taxon>Alphaproteobacteria</taxon>
        <taxon>Sphingomonadales</taxon>
        <taxon>Sphingomonadaceae</taxon>
        <taxon>Tardibacter</taxon>
    </lineage>
</organism>
<feature type="region of interest" description="Disordered" evidence="1">
    <location>
        <begin position="67"/>
        <end position="95"/>
    </location>
</feature>
<dbReference type="Proteomes" id="UP000182063">
    <property type="component" value="Chromosome"/>
</dbReference>
<reference evidence="3" key="1">
    <citation type="submission" date="2016-11" db="EMBL/GenBank/DDBJ databases">
        <title>Complete Genome Sequence of alachlor-degrading Sphingomonas sp. strain JJ-A5.</title>
        <authorList>
            <person name="Lee H."/>
            <person name="Ka J.-O."/>
        </authorList>
    </citation>
    <scope>NUCLEOTIDE SEQUENCE [LARGE SCALE GENOMIC DNA]</scope>
    <source>
        <strain evidence="3">JJ-A5</strain>
    </source>
</reference>
<accession>A0A1L3ZQR9</accession>
<dbReference type="KEGG" id="sphj:BSL82_00520"/>
<dbReference type="STRING" id="1921510.BSL82_00520"/>
<protein>
    <submittedName>
        <fullName evidence="2">Uncharacterized protein</fullName>
    </submittedName>
</protein>
<dbReference type="AlphaFoldDB" id="A0A1L3ZQR9"/>
<keyword evidence="3" id="KW-1185">Reference proteome</keyword>
<evidence type="ECO:0000313" key="3">
    <source>
        <dbReference type="Proteomes" id="UP000182063"/>
    </source>
</evidence>
<name>A0A1L3ZQR9_9SPHN</name>
<gene>
    <name evidence="2" type="ORF">BSL82_00520</name>
</gene>
<dbReference type="EMBL" id="CP018221">
    <property type="protein sequence ID" value="API57972.1"/>
    <property type="molecule type" value="Genomic_DNA"/>
</dbReference>
<proteinExistence type="predicted"/>
<evidence type="ECO:0000256" key="1">
    <source>
        <dbReference type="SAM" id="MobiDB-lite"/>
    </source>
</evidence>
<sequence length="95" mass="10038">MVAEDLIALAEDAYSDACDPDADAAIEDAYCDADGVCDWACCERSGCVIDKYHRGLALQAQAIEAGTGETERLDPKGESAVPKECAPNLSPEDNN</sequence>
<evidence type="ECO:0000313" key="2">
    <source>
        <dbReference type="EMBL" id="API57972.1"/>
    </source>
</evidence>